<feature type="compositionally biased region" description="Basic and acidic residues" evidence="1">
    <location>
        <begin position="105"/>
        <end position="122"/>
    </location>
</feature>
<organism evidence="2 3">
    <name type="scientific">Forsythia ovata</name>
    <dbReference type="NCBI Taxonomy" id="205694"/>
    <lineage>
        <taxon>Eukaryota</taxon>
        <taxon>Viridiplantae</taxon>
        <taxon>Streptophyta</taxon>
        <taxon>Embryophyta</taxon>
        <taxon>Tracheophyta</taxon>
        <taxon>Spermatophyta</taxon>
        <taxon>Magnoliopsida</taxon>
        <taxon>eudicotyledons</taxon>
        <taxon>Gunneridae</taxon>
        <taxon>Pentapetalae</taxon>
        <taxon>asterids</taxon>
        <taxon>lamiids</taxon>
        <taxon>Lamiales</taxon>
        <taxon>Oleaceae</taxon>
        <taxon>Forsythieae</taxon>
        <taxon>Forsythia</taxon>
    </lineage>
</organism>
<evidence type="ECO:0000256" key="1">
    <source>
        <dbReference type="SAM" id="MobiDB-lite"/>
    </source>
</evidence>
<keyword evidence="3" id="KW-1185">Reference proteome</keyword>
<gene>
    <name evidence="2" type="ORF">Fot_19500</name>
</gene>
<feature type="compositionally biased region" description="Basic and acidic residues" evidence="1">
    <location>
        <begin position="73"/>
        <end position="83"/>
    </location>
</feature>
<comment type="caution">
    <text evidence="2">The sequence shown here is derived from an EMBL/GenBank/DDBJ whole genome shotgun (WGS) entry which is preliminary data.</text>
</comment>
<accession>A0ABD1VL79</accession>
<name>A0ABD1VL79_9LAMI</name>
<feature type="region of interest" description="Disordered" evidence="1">
    <location>
        <begin position="1"/>
        <end position="128"/>
    </location>
</feature>
<dbReference type="AlphaFoldDB" id="A0ABD1VL79"/>
<evidence type="ECO:0000313" key="3">
    <source>
        <dbReference type="Proteomes" id="UP001604277"/>
    </source>
</evidence>
<reference evidence="3" key="1">
    <citation type="submission" date="2024-07" db="EMBL/GenBank/DDBJ databases">
        <title>Two chromosome-level genome assemblies of Korean endemic species Abeliophyllum distichum and Forsythia ovata (Oleaceae).</title>
        <authorList>
            <person name="Jang H."/>
        </authorList>
    </citation>
    <scope>NUCLEOTIDE SEQUENCE [LARGE SCALE GENOMIC DNA]</scope>
</reference>
<evidence type="ECO:0000313" key="2">
    <source>
        <dbReference type="EMBL" id="KAL2538109.1"/>
    </source>
</evidence>
<dbReference type="EMBL" id="JBFOLJ010000005">
    <property type="protein sequence ID" value="KAL2538109.1"/>
    <property type="molecule type" value="Genomic_DNA"/>
</dbReference>
<protein>
    <submittedName>
        <fullName evidence="2">Protein trichome birefringence-like</fullName>
    </submittedName>
</protein>
<proteinExistence type="predicted"/>
<dbReference type="Proteomes" id="UP001604277">
    <property type="component" value="Unassembled WGS sequence"/>
</dbReference>
<feature type="compositionally biased region" description="Polar residues" evidence="1">
    <location>
        <begin position="84"/>
        <end position="104"/>
    </location>
</feature>
<feature type="compositionally biased region" description="Low complexity" evidence="1">
    <location>
        <begin position="48"/>
        <end position="63"/>
    </location>
</feature>
<sequence length="128" mass="13982">MTRNLIIQPPVAKNQTQNQELNDKDKVSKKNNSIVLPNEPPAKQIVNSTSPSKSSSELNKGSSIFKNQTKNKHLNDKTEDLKANHSSFGVANSLVTANQTTNSSKKYDSRVKSVAENGDNRTAENGMA</sequence>